<reference evidence="6" key="1">
    <citation type="submission" date="2016-10" db="EMBL/GenBank/DDBJ databases">
        <authorList>
            <person name="Varghese N."/>
            <person name="Submissions S."/>
        </authorList>
    </citation>
    <scope>NUCLEOTIDE SEQUENCE [LARGE SCALE GENOMIC DNA]</scope>
    <source>
        <strain evidence="6">DSM 217</strain>
    </source>
</reference>
<dbReference type="PROSITE" id="PS50076">
    <property type="entry name" value="DNAJ_2"/>
    <property type="match status" value="1"/>
</dbReference>
<evidence type="ECO:0000256" key="3">
    <source>
        <dbReference type="SAM" id="Phobius"/>
    </source>
</evidence>
<evidence type="ECO:0000256" key="2">
    <source>
        <dbReference type="SAM" id="MobiDB-lite"/>
    </source>
</evidence>
<dbReference type="SUPFAM" id="SSF46565">
    <property type="entry name" value="Chaperone J-domain"/>
    <property type="match status" value="1"/>
</dbReference>
<feature type="compositionally biased region" description="Basic and acidic residues" evidence="2">
    <location>
        <begin position="107"/>
        <end position="118"/>
    </location>
</feature>
<accession>A0A1H3B2B7</accession>
<protein>
    <submittedName>
        <fullName evidence="5">DnaJ domain-containing protein</fullName>
    </submittedName>
</protein>
<sequence length="362" mass="41222">MQYVSLFLGDSNSNPRTLKSAEIGFDDAEYSYGDGSEPFAYFQLSKAELRHLKNRSTLTVVADKRLFRFSLDGSAAAITAAWDACDKWVKASSRAQDGLPSFNSGGRSRDTSAQEGARDGLPSLNSGGRSEDTSAQTLGGGTYATLFLLLGLVGLFATWLRRQQRERMERLEPDQYKAEREPQGDTEAERERQEEARQRQEEQRRQQARERAKRERQETERQRREEERRQQESNTRLISCPSCRRKVRILLPLKSNVGRCGACGGRFSATLDEHGHLYIEALRDTAAEESVEEIKTVSDCFRMLELDEGASKEMIKKAYQMKIRAYHPDKVNSLGERLREVAEAETKKLNQAMRMLREQGYA</sequence>
<dbReference type="InterPro" id="IPR036869">
    <property type="entry name" value="J_dom_sf"/>
</dbReference>
<feature type="transmembrane region" description="Helical" evidence="3">
    <location>
        <begin position="140"/>
        <end position="160"/>
    </location>
</feature>
<evidence type="ECO:0000313" key="5">
    <source>
        <dbReference type="EMBL" id="SDX36082.1"/>
    </source>
</evidence>
<dbReference type="InterPro" id="IPR001623">
    <property type="entry name" value="DnaJ_domain"/>
</dbReference>
<gene>
    <name evidence="5" type="ORF">SAMN05421783_12261</name>
</gene>
<keyword evidence="3" id="KW-0472">Membrane</keyword>
<keyword evidence="1" id="KW-0143">Chaperone</keyword>
<dbReference type="STRING" id="1058.SAMN05421783_12261"/>
<dbReference type="CDD" id="cd06257">
    <property type="entry name" value="DnaJ"/>
    <property type="match status" value="1"/>
</dbReference>
<evidence type="ECO:0000259" key="4">
    <source>
        <dbReference type="PROSITE" id="PS50076"/>
    </source>
</evidence>
<dbReference type="RefSeq" id="WP_093036113.1">
    <property type="nucleotide sequence ID" value="NZ_FNNZ01000022.1"/>
</dbReference>
<dbReference type="SMART" id="SM00271">
    <property type="entry name" value="DnaJ"/>
    <property type="match status" value="1"/>
</dbReference>
<dbReference type="Proteomes" id="UP000198816">
    <property type="component" value="Unassembled WGS sequence"/>
</dbReference>
<keyword evidence="3" id="KW-0812">Transmembrane</keyword>
<feature type="compositionally biased region" description="Basic and acidic residues" evidence="2">
    <location>
        <begin position="170"/>
        <end position="231"/>
    </location>
</feature>
<feature type="region of interest" description="Disordered" evidence="2">
    <location>
        <begin position="99"/>
        <end position="136"/>
    </location>
</feature>
<dbReference type="EMBL" id="FNNZ01000022">
    <property type="protein sequence ID" value="SDX36082.1"/>
    <property type="molecule type" value="Genomic_DNA"/>
</dbReference>
<feature type="domain" description="J" evidence="4">
    <location>
        <begin position="299"/>
        <end position="361"/>
    </location>
</feature>
<evidence type="ECO:0000313" key="6">
    <source>
        <dbReference type="Proteomes" id="UP000198816"/>
    </source>
</evidence>
<dbReference type="Pfam" id="PF00226">
    <property type="entry name" value="DnaJ"/>
    <property type="match status" value="1"/>
</dbReference>
<keyword evidence="3" id="KW-1133">Transmembrane helix</keyword>
<name>A0A1H3B2B7_THIRO</name>
<dbReference type="AlphaFoldDB" id="A0A1H3B2B7"/>
<dbReference type="OrthoDB" id="9782583at2"/>
<evidence type="ECO:0000256" key="1">
    <source>
        <dbReference type="ARBA" id="ARBA00023186"/>
    </source>
</evidence>
<feature type="compositionally biased region" description="Polar residues" evidence="2">
    <location>
        <begin position="123"/>
        <end position="136"/>
    </location>
</feature>
<feature type="region of interest" description="Disordered" evidence="2">
    <location>
        <begin position="170"/>
        <end position="235"/>
    </location>
</feature>
<keyword evidence="6" id="KW-1185">Reference proteome</keyword>
<dbReference type="Gene3D" id="1.10.287.110">
    <property type="entry name" value="DnaJ domain"/>
    <property type="match status" value="1"/>
</dbReference>
<organism evidence="5 6">
    <name type="scientific">Thiocapsa roseopersicina</name>
    <dbReference type="NCBI Taxonomy" id="1058"/>
    <lineage>
        <taxon>Bacteria</taxon>
        <taxon>Pseudomonadati</taxon>
        <taxon>Pseudomonadota</taxon>
        <taxon>Gammaproteobacteria</taxon>
        <taxon>Chromatiales</taxon>
        <taxon>Chromatiaceae</taxon>
        <taxon>Thiocapsa</taxon>
    </lineage>
</organism>
<proteinExistence type="predicted"/>